<dbReference type="Pfam" id="PF25209">
    <property type="entry name" value="Phage_capsid_4"/>
    <property type="match status" value="1"/>
</dbReference>
<evidence type="ECO:0000313" key="1">
    <source>
        <dbReference type="EMBL" id="VDG74584.1"/>
    </source>
</evidence>
<gene>
    <name evidence="1" type="ORF">NCTC10913_04854</name>
</gene>
<evidence type="ECO:0000313" key="2">
    <source>
        <dbReference type="Proteomes" id="UP000277570"/>
    </source>
</evidence>
<reference evidence="1 2" key="1">
    <citation type="submission" date="2018-11" db="EMBL/GenBank/DDBJ databases">
        <authorList>
            <consortium name="Pathogen Informatics"/>
        </authorList>
    </citation>
    <scope>NUCLEOTIDE SEQUENCE [LARGE SCALE GENOMIC DNA]</scope>
    <source>
        <strain evidence="1 2">NCTC10913</strain>
    </source>
</reference>
<keyword evidence="2" id="KW-1185">Reference proteome</keyword>
<organism evidence="1 2">
    <name type="scientific">Clostridium carnis</name>
    <dbReference type="NCBI Taxonomy" id="1530"/>
    <lineage>
        <taxon>Bacteria</taxon>
        <taxon>Bacillati</taxon>
        <taxon>Bacillota</taxon>
        <taxon>Clostridia</taxon>
        <taxon>Eubacteriales</taxon>
        <taxon>Clostridiaceae</taxon>
        <taxon>Clostridium</taxon>
    </lineage>
</organism>
<dbReference type="EMBL" id="UYIN01000023">
    <property type="protein sequence ID" value="VDG74584.1"/>
    <property type="molecule type" value="Genomic_DNA"/>
</dbReference>
<accession>A0ABY6T1N5</accession>
<name>A0ABY6T1N5_9CLOT</name>
<sequence length="59" mass="6578">MAANPADIDTIEVTYLNGDDMPKLESRLGFDFLGIEYRIYIDYGVSVLDYRGLGMNQGA</sequence>
<protein>
    <submittedName>
        <fullName evidence="1">Uncharacterized protein</fullName>
    </submittedName>
</protein>
<dbReference type="Proteomes" id="UP000277570">
    <property type="component" value="Unassembled WGS sequence"/>
</dbReference>
<proteinExistence type="predicted"/>
<comment type="caution">
    <text evidence="1">The sequence shown here is derived from an EMBL/GenBank/DDBJ whole genome shotgun (WGS) entry which is preliminary data.</text>
</comment>
<dbReference type="RefSeq" id="WP_125150180.1">
    <property type="nucleotide sequence ID" value="NZ_UYIN01000023.1"/>
</dbReference>